<organism evidence="6 7">
    <name type="scientific">Tumebacillus permanentifrigoris</name>
    <dbReference type="NCBI Taxonomy" id="378543"/>
    <lineage>
        <taxon>Bacteria</taxon>
        <taxon>Bacillati</taxon>
        <taxon>Bacillota</taxon>
        <taxon>Bacilli</taxon>
        <taxon>Bacillales</taxon>
        <taxon>Alicyclobacillaceae</taxon>
        <taxon>Tumebacillus</taxon>
    </lineage>
</organism>
<comment type="caution">
    <text evidence="6">The sequence shown here is derived from an EMBL/GenBank/DDBJ whole genome shotgun (WGS) entry which is preliminary data.</text>
</comment>
<feature type="transmembrane region" description="Helical" evidence="5">
    <location>
        <begin position="7"/>
        <end position="25"/>
    </location>
</feature>
<dbReference type="PANTHER" id="PTHR37306:SF1">
    <property type="entry name" value="COLICIN V PRODUCTION PROTEIN"/>
    <property type="match status" value="1"/>
</dbReference>
<evidence type="ECO:0000313" key="6">
    <source>
        <dbReference type="EMBL" id="PWK12812.1"/>
    </source>
</evidence>
<keyword evidence="3 5" id="KW-1133">Transmembrane helix</keyword>
<evidence type="ECO:0000256" key="4">
    <source>
        <dbReference type="ARBA" id="ARBA00023136"/>
    </source>
</evidence>
<protein>
    <submittedName>
        <fullName evidence="6">Colicin V production protein</fullName>
    </submittedName>
</protein>
<dbReference type="Proteomes" id="UP000245634">
    <property type="component" value="Unassembled WGS sequence"/>
</dbReference>
<comment type="subcellular location">
    <subcellularLocation>
        <location evidence="1">Membrane</location>
        <topology evidence="1">Multi-pass membrane protein</topology>
    </subcellularLocation>
</comment>
<dbReference type="RefSeq" id="WP_109689539.1">
    <property type="nucleotide sequence ID" value="NZ_QGGL01000009.1"/>
</dbReference>
<name>A0A316DUR6_9BACL</name>
<dbReference type="PANTHER" id="PTHR37306">
    <property type="entry name" value="COLICIN V PRODUCTION PROTEIN"/>
    <property type="match status" value="1"/>
</dbReference>
<keyword evidence="2 5" id="KW-0812">Transmembrane</keyword>
<dbReference type="InterPro" id="IPR003825">
    <property type="entry name" value="Colicin-V_CvpA"/>
</dbReference>
<keyword evidence="7" id="KW-1185">Reference proteome</keyword>
<evidence type="ECO:0000313" key="7">
    <source>
        <dbReference type="Proteomes" id="UP000245634"/>
    </source>
</evidence>
<sequence>MPILDLLFLLIILIGLFTGFFSGLINGIARLVSYVIAAAIASRFAEPVGSRICEWLGFDKVVRDMLAKQIPVPLQTAHLSAEQVQPLLHQAQIPLFYQAEILENLKHHTLLNALSMTYMHWISAMIGLLILTTLFYWVIRILTTPIVKLLRAVFPTLLDRLGGVVMGVVLSLLELSFLALFLTTLSDLPTLPQGVKLAIQDSQLLPSLNNLAHALLEGLGANGLLPPALQSPALSPTQPPQL</sequence>
<feature type="transmembrane region" description="Helical" evidence="5">
    <location>
        <begin position="118"/>
        <end position="139"/>
    </location>
</feature>
<reference evidence="6 7" key="1">
    <citation type="submission" date="2018-05" db="EMBL/GenBank/DDBJ databases">
        <title>Genomic Encyclopedia of Type Strains, Phase IV (KMG-IV): sequencing the most valuable type-strain genomes for metagenomic binning, comparative biology and taxonomic classification.</title>
        <authorList>
            <person name="Goeker M."/>
        </authorList>
    </citation>
    <scope>NUCLEOTIDE SEQUENCE [LARGE SCALE GENOMIC DNA]</scope>
    <source>
        <strain evidence="6 7">DSM 18773</strain>
    </source>
</reference>
<evidence type="ECO:0000256" key="2">
    <source>
        <dbReference type="ARBA" id="ARBA00022692"/>
    </source>
</evidence>
<dbReference type="Pfam" id="PF02674">
    <property type="entry name" value="Colicin_V"/>
    <property type="match status" value="2"/>
</dbReference>
<dbReference type="GO" id="GO:0009403">
    <property type="term" value="P:toxin biosynthetic process"/>
    <property type="evidence" value="ECO:0007669"/>
    <property type="project" value="InterPro"/>
</dbReference>
<keyword evidence="4 5" id="KW-0472">Membrane</keyword>
<proteinExistence type="predicted"/>
<gene>
    <name evidence="6" type="ORF">C7459_109174</name>
</gene>
<accession>A0A316DUR6</accession>
<evidence type="ECO:0000256" key="3">
    <source>
        <dbReference type="ARBA" id="ARBA00022989"/>
    </source>
</evidence>
<feature type="transmembrane region" description="Helical" evidence="5">
    <location>
        <begin position="160"/>
        <end position="182"/>
    </location>
</feature>
<dbReference type="EMBL" id="QGGL01000009">
    <property type="protein sequence ID" value="PWK12812.1"/>
    <property type="molecule type" value="Genomic_DNA"/>
</dbReference>
<evidence type="ECO:0000256" key="5">
    <source>
        <dbReference type="SAM" id="Phobius"/>
    </source>
</evidence>
<dbReference type="GO" id="GO:0016020">
    <property type="term" value="C:membrane"/>
    <property type="evidence" value="ECO:0007669"/>
    <property type="project" value="UniProtKB-SubCell"/>
</dbReference>
<evidence type="ECO:0000256" key="1">
    <source>
        <dbReference type="ARBA" id="ARBA00004141"/>
    </source>
</evidence>
<dbReference type="AlphaFoldDB" id="A0A316DUR6"/>
<dbReference type="OrthoDB" id="9843065at2"/>